<dbReference type="Proteomes" id="UP001597302">
    <property type="component" value="Unassembled WGS sequence"/>
</dbReference>
<accession>A0ABW4DZI6</accession>
<evidence type="ECO:0000313" key="2">
    <source>
        <dbReference type="Proteomes" id="UP001597302"/>
    </source>
</evidence>
<organism evidence="1 2">
    <name type="scientific">Paracoccus nototheniae</name>
    <dbReference type="NCBI Taxonomy" id="2489002"/>
    <lineage>
        <taxon>Bacteria</taxon>
        <taxon>Pseudomonadati</taxon>
        <taxon>Pseudomonadota</taxon>
        <taxon>Alphaproteobacteria</taxon>
        <taxon>Rhodobacterales</taxon>
        <taxon>Paracoccaceae</taxon>
        <taxon>Paracoccus</taxon>
    </lineage>
</organism>
<dbReference type="InterPro" id="IPR005493">
    <property type="entry name" value="RraA/RraA-like"/>
</dbReference>
<name>A0ABW4DZI6_9RHOB</name>
<sequence length="288" mass="30738">MGDRVTVALTTRMGRKCQNSFLIQGRGHAMRSPFEIYHETTPADALDALYTIAGEGGAPPSINDLVFAGDGAMFGRAVTMRSLPSRADFDADVAKDSEAKRGMGIFAHALSSCDNESVLVIEARGLTHYAAGGGTGLSSLVGRRAAGLLTDGQIRDRNSLTANAAKTGTKLAVGGFTLQYGTHRMLTPHDVNCPVVIGQTLVRPGDFVFGNGDGVLIIPEHLAEETLETAVVLARSAAVMEEMLVARHEVLGADLKGITAEVVQEMMRRSDFSDRQLELMEKHVTAIR</sequence>
<dbReference type="SUPFAM" id="SSF89562">
    <property type="entry name" value="RraA-like"/>
    <property type="match status" value="1"/>
</dbReference>
<dbReference type="InterPro" id="IPR036704">
    <property type="entry name" value="RraA/RraA-like_sf"/>
</dbReference>
<evidence type="ECO:0008006" key="3">
    <source>
        <dbReference type="Google" id="ProtNLM"/>
    </source>
</evidence>
<comment type="caution">
    <text evidence="1">The sequence shown here is derived from an EMBL/GenBank/DDBJ whole genome shotgun (WGS) entry which is preliminary data.</text>
</comment>
<keyword evidence="2" id="KW-1185">Reference proteome</keyword>
<dbReference type="Pfam" id="PF03737">
    <property type="entry name" value="RraA-like"/>
    <property type="match status" value="1"/>
</dbReference>
<proteinExistence type="predicted"/>
<dbReference type="EMBL" id="JBHTOQ010000034">
    <property type="protein sequence ID" value="MFD1482654.1"/>
    <property type="molecule type" value="Genomic_DNA"/>
</dbReference>
<protein>
    <recommendedName>
        <fullName evidence="3">RraA family protein</fullName>
    </recommendedName>
</protein>
<reference evidence="2" key="1">
    <citation type="journal article" date="2019" name="Int. J. Syst. Evol. Microbiol.">
        <title>The Global Catalogue of Microorganisms (GCM) 10K type strain sequencing project: providing services to taxonomists for standard genome sequencing and annotation.</title>
        <authorList>
            <consortium name="The Broad Institute Genomics Platform"/>
            <consortium name="The Broad Institute Genome Sequencing Center for Infectious Disease"/>
            <person name="Wu L."/>
            <person name="Ma J."/>
        </authorList>
    </citation>
    <scope>NUCLEOTIDE SEQUENCE [LARGE SCALE GENOMIC DNA]</scope>
    <source>
        <strain evidence="2">CCM 8875</strain>
    </source>
</reference>
<gene>
    <name evidence="1" type="ORF">ACFQ5P_15270</name>
</gene>
<evidence type="ECO:0000313" key="1">
    <source>
        <dbReference type="EMBL" id="MFD1482654.1"/>
    </source>
</evidence>
<dbReference type="PANTHER" id="PTHR33254">
    <property type="entry name" value="4-HYDROXY-4-METHYL-2-OXOGLUTARATE ALDOLASE 3-RELATED"/>
    <property type="match status" value="1"/>
</dbReference>
<dbReference type="RefSeq" id="WP_165571166.1">
    <property type="nucleotide sequence ID" value="NZ_CBCSAJ010000048.1"/>
</dbReference>
<dbReference type="PANTHER" id="PTHR33254:SF16">
    <property type="entry name" value="BLR3842 PROTEIN"/>
    <property type="match status" value="1"/>
</dbReference>
<dbReference type="Gene3D" id="3.50.30.40">
    <property type="entry name" value="Ribonuclease E inhibitor RraA/RraA-like"/>
    <property type="match status" value="1"/>
</dbReference>